<accession>A0AAD8NCM2</accession>
<evidence type="ECO:0000313" key="2">
    <source>
        <dbReference type="EMBL" id="KAK1404914.1"/>
    </source>
</evidence>
<dbReference type="Proteomes" id="UP001237642">
    <property type="component" value="Unassembled WGS sequence"/>
</dbReference>
<reference evidence="2" key="2">
    <citation type="submission" date="2023-05" db="EMBL/GenBank/DDBJ databases">
        <authorList>
            <person name="Schelkunov M.I."/>
        </authorList>
    </citation>
    <scope>NUCLEOTIDE SEQUENCE</scope>
    <source>
        <strain evidence="2">Hsosn_3</strain>
        <tissue evidence="2">Leaf</tissue>
    </source>
</reference>
<feature type="domain" description="Endonuclease/exonuclease/phosphatase" evidence="1">
    <location>
        <begin position="25"/>
        <end position="141"/>
    </location>
</feature>
<dbReference type="Pfam" id="PF03372">
    <property type="entry name" value="Exo_endo_phos"/>
    <property type="match status" value="1"/>
</dbReference>
<dbReference type="InterPro" id="IPR036691">
    <property type="entry name" value="Endo/exonu/phosph_ase_sf"/>
</dbReference>
<dbReference type="Gene3D" id="3.60.10.10">
    <property type="entry name" value="Endonuclease/exonuclease/phosphatase"/>
    <property type="match status" value="1"/>
</dbReference>
<sequence length="189" mass="21595">MAFLWRTKDQVLLYSISKNHIDVEISVDDKAEWRLTGLYGEPDRQQRRNTWDLLRTLARDSNLPWCVVGDLNNVLSQQEKVGGAPYPSWLIEGFNEVVSELGLIDLELVGHQFTWERGRGTDAWTEVRLDRALTTASWLHLFPAVKLYNLEGSTSGHNPILLVPETVTTMRGHRNFSDSYELARCGGMH</sequence>
<dbReference type="InterPro" id="IPR005135">
    <property type="entry name" value="Endo/exonuclease/phosphatase"/>
</dbReference>
<dbReference type="SUPFAM" id="SSF56219">
    <property type="entry name" value="DNase I-like"/>
    <property type="match status" value="1"/>
</dbReference>
<evidence type="ECO:0000313" key="3">
    <source>
        <dbReference type="Proteomes" id="UP001237642"/>
    </source>
</evidence>
<organism evidence="2 3">
    <name type="scientific">Heracleum sosnowskyi</name>
    <dbReference type="NCBI Taxonomy" id="360622"/>
    <lineage>
        <taxon>Eukaryota</taxon>
        <taxon>Viridiplantae</taxon>
        <taxon>Streptophyta</taxon>
        <taxon>Embryophyta</taxon>
        <taxon>Tracheophyta</taxon>
        <taxon>Spermatophyta</taxon>
        <taxon>Magnoliopsida</taxon>
        <taxon>eudicotyledons</taxon>
        <taxon>Gunneridae</taxon>
        <taxon>Pentapetalae</taxon>
        <taxon>asterids</taxon>
        <taxon>campanulids</taxon>
        <taxon>Apiales</taxon>
        <taxon>Apiaceae</taxon>
        <taxon>Apioideae</taxon>
        <taxon>apioid superclade</taxon>
        <taxon>Tordylieae</taxon>
        <taxon>Tordyliinae</taxon>
        <taxon>Heracleum</taxon>
    </lineage>
</organism>
<dbReference type="EMBL" id="JAUIZM010000001">
    <property type="protein sequence ID" value="KAK1404914.1"/>
    <property type="molecule type" value="Genomic_DNA"/>
</dbReference>
<keyword evidence="3" id="KW-1185">Reference proteome</keyword>
<dbReference type="PANTHER" id="PTHR33710">
    <property type="entry name" value="BNAC02G09200D PROTEIN"/>
    <property type="match status" value="1"/>
</dbReference>
<name>A0AAD8NCM2_9APIA</name>
<comment type="caution">
    <text evidence="2">The sequence shown here is derived from an EMBL/GenBank/DDBJ whole genome shotgun (WGS) entry which is preliminary data.</text>
</comment>
<dbReference type="PANTHER" id="PTHR33710:SF64">
    <property type="entry name" value="ENDONUCLEASE_EXONUCLEASE_PHOSPHATASE DOMAIN-CONTAINING PROTEIN"/>
    <property type="match status" value="1"/>
</dbReference>
<reference evidence="2" key="1">
    <citation type="submission" date="2023-02" db="EMBL/GenBank/DDBJ databases">
        <title>Genome of toxic invasive species Heracleum sosnowskyi carries increased number of genes despite the absence of recent whole-genome duplications.</title>
        <authorList>
            <person name="Schelkunov M."/>
            <person name="Shtratnikova V."/>
            <person name="Makarenko M."/>
            <person name="Klepikova A."/>
            <person name="Omelchenko D."/>
            <person name="Novikova G."/>
            <person name="Obukhova E."/>
            <person name="Bogdanov V."/>
            <person name="Penin A."/>
            <person name="Logacheva M."/>
        </authorList>
    </citation>
    <scope>NUCLEOTIDE SEQUENCE</scope>
    <source>
        <strain evidence="2">Hsosn_3</strain>
        <tissue evidence="2">Leaf</tissue>
    </source>
</reference>
<gene>
    <name evidence="2" type="ORF">POM88_004519</name>
</gene>
<dbReference type="GO" id="GO:0003824">
    <property type="term" value="F:catalytic activity"/>
    <property type="evidence" value="ECO:0007669"/>
    <property type="project" value="InterPro"/>
</dbReference>
<evidence type="ECO:0000259" key="1">
    <source>
        <dbReference type="Pfam" id="PF03372"/>
    </source>
</evidence>
<proteinExistence type="predicted"/>
<dbReference type="AlphaFoldDB" id="A0AAD8NCM2"/>
<protein>
    <recommendedName>
        <fullName evidence="1">Endonuclease/exonuclease/phosphatase domain-containing protein</fullName>
    </recommendedName>
</protein>